<evidence type="ECO:0000256" key="3">
    <source>
        <dbReference type="ARBA" id="ARBA00023295"/>
    </source>
</evidence>
<dbReference type="Proteomes" id="UP000634579">
    <property type="component" value="Unassembled WGS sequence"/>
</dbReference>
<feature type="signal peptide" evidence="5">
    <location>
        <begin position="1"/>
        <end position="49"/>
    </location>
</feature>
<dbReference type="RefSeq" id="WP_194675900.1">
    <property type="nucleotide sequence ID" value="NZ_JADKRP010000003.1"/>
</dbReference>
<evidence type="ECO:0000256" key="1">
    <source>
        <dbReference type="ARBA" id="ARBA00009865"/>
    </source>
</evidence>
<feature type="region of interest" description="Disordered" evidence="4">
    <location>
        <begin position="1"/>
        <end position="24"/>
    </location>
</feature>
<name>A0A8I0SAY1_9MICO</name>
<dbReference type="CDD" id="cd18825">
    <property type="entry name" value="GH43_CtGH43-like"/>
    <property type="match status" value="1"/>
</dbReference>
<evidence type="ECO:0000256" key="2">
    <source>
        <dbReference type="ARBA" id="ARBA00022801"/>
    </source>
</evidence>
<keyword evidence="2 6" id="KW-0378">Hydrolase</keyword>
<dbReference type="EMBL" id="JADKRP010000003">
    <property type="protein sequence ID" value="MBF4632258.1"/>
    <property type="molecule type" value="Genomic_DNA"/>
</dbReference>
<dbReference type="PROSITE" id="PS51318">
    <property type="entry name" value="TAT"/>
    <property type="match status" value="1"/>
</dbReference>
<dbReference type="InterPro" id="IPR006311">
    <property type="entry name" value="TAT_signal"/>
</dbReference>
<dbReference type="PANTHER" id="PTHR22925">
    <property type="entry name" value="GLYCOSYL HYDROLASE 43 FAMILY MEMBER"/>
    <property type="match status" value="1"/>
</dbReference>
<evidence type="ECO:0000256" key="5">
    <source>
        <dbReference type="SAM" id="SignalP"/>
    </source>
</evidence>
<feature type="chain" id="PRO_5034740768" evidence="5">
    <location>
        <begin position="50"/>
        <end position="949"/>
    </location>
</feature>
<gene>
    <name evidence="6" type="ORF">ITJ42_13625</name>
</gene>
<protein>
    <submittedName>
        <fullName evidence="6">Family 43 glycosylhydrolase</fullName>
    </submittedName>
</protein>
<accession>A0A8I0SAY1</accession>
<comment type="similarity">
    <text evidence="1">Belongs to the glycosyl hydrolase 43 family.</text>
</comment>
<keyword evidence="5" id="KW-0732">Signal</keyword>
<dbReference type="PANTHER" id="PTHR22925:SF3">
    <property type="entry name" value="GLYCOSYL HYDROLASE FAMILY PROTEIN 43"/>
    <property type="match status" value="1"/>
</dbReference>
<dbReference type="Pfam" id="PF04616">
    <property type="entry name" value="Glyco_hydro_43"/>
    <property type="match status" value="1"/>
</dbReference>
<dbReference type="InterPro" id="IPR023296">
    <property type="entry name" value="Glyco_hydro_beta-prop_sf"/>
</dbReference>
<evidence type="ECO:0000313" key="7">
    <source>
        <dbReference type="Proteomes" id="UP000634579"/>
    </source>
</evidence>
<sequence>MITQPSAPLRGTPAAGEAPNPPRRRGVRALAVTAGLATALSLAGLPAHAATPAPAPAAARAAAPAAATPPAPAAVEDATFTPGEARLDTSGEVIQAHGGQIVPSVDEAGDTIYYWYGEDRSNGYASSPGVHVYSSHDLEAWTDEGLALRAMSSPDQFDADPYFAGLYGDLDADARAAVYEDLGTVPAAGSTRPAAILERPKVVHNAATGQWVMWIHTDGPTATSDAQYAKATAGVAVADSPTGPFRYIRDYRLHQAPPGEPDYQPESKGMARDMNLFVDDDGTAYILYSSEENYSLYISKLDADYTALATDPADAVKGVDFTRPYIGAHREAPVLFKSHGTYYLITSGATGWDPNPASYATATDILGTWTDRGNPAQGDGAGTTFGSQSTSVIPIDPDNGRFAYMGDRWTPDDLANAPYIWLPLSFGEGGSMTLRNPGTWSVRDIPAYAPWEVTTAIPATVRTDDASALPTEVEVTSGGTTTTTGITWDAAALAGAGPVQLRGTLDDGRTLVRRVVVVPRDLEYAVDAGGWATADWTAIVAAATADGPLLGSVPEQPLGADPATGATWGWTGSSDVKGDATGDLYSTLRWAKSGATLTYTFGGLTPGEHRVDLGFSDPWTTASRAARITLNGQVVETARPFGADSSSAYTATVGADGVLRVEIAKAAGPDIQVSFLLVSGGPAALAAQTIAFTAPTGATAGGDAIALTATATSGLPVSFQASGACTVTGTRLSPTSAGVCTITATQAGDDEYAPAESITRTFRVQAAVLDDFGRRGSAVGGSWTGDTAATAYRLAAGTLRPYQGGALLRPEVLGATQEASVTLTKVARTAQSVGLVLKAQSARTVDRGAITVTYDARTKAITTTAIATDGTRTAYPAIPVRLLPRDVLTARYTADDTVEIQLGDDLVGTTELSAADAARFHDATGRIGVWTQGALLTVLDDVRGGTTIG</sequence>
<evidence type="ECO:0000313" key="6">
    <source>
        <dbReference type="EMBL" id="MBF4632258.1"/>
    </source>
</evidence>
<dbReference type="GO" id="GO:0004553">
    <property type="term" value="F:hydrolase activity, hydrolyzing O-glycosyl compounds"/>
    <property type="evidence" value="ECO:0007669"/>
    <property type="project" value="InterPro"/>
</dbReference>
<keyword evidence="3" id="KW-0326">Glycosidase</keyword>
<organism evidence="6 7">
    <name type="scientific">Clavibacter phaseoli</name>
    <dbReference type="NCBI Taxonomy" id="1734031"/>
    <lineage>
        <taxon>Bacteria</taxon>
        <taxon>Bacillati</taxon>
        <taxon>Actinomycetota</taxon>
        <taxon>Actinomycetes</taxon>
        <taxon>Micrococcales</taxon>
        <taxon>Microbacteriaceae</taxon>
        <taxon>Clavibacter</taxon>
    </lineage>
</organism>
<proteinExistence type="inferred from homology"/>
<comment type="caution">
    <text evidence="6">The sequence shown here is derived from an EMBL/GenBank/DDBJ whole genome shotgun (WGS) entry which is preliminary data.</text>
</comment>
<dbReference type="SUPFAM" id="SSF75005">
    <property type="entry name" value="Arabinanase/levansucrase/invertase"/>
    <property type="match status" value="1"/>
</dbReference>
<dbReference type="InterPro" id="IPR006710">
    <property type="entry name" value="Glyco_hydro_43"/>
</dbReference>
<reference evidence="6 7" key="1">
    <citation type="submission" date="2020-10" db="EMBL/GenBank/DDBJ databases">
        <title>Draft genome sequences of plant-associated actinobacteria.</title>
        <authorList>
            <person name="Tarlachkov S.V."/>
            <person name="Starodumova I.P."/>
            <person name="Dorofeeva L.V."/>
            <person name="Prisyazhnaya N.V."/>
            <person name="Roubtsova T.V."/>
            <person name="Chizhov V.N."/>
            <person name="Nadler S.A."/>
            <person name="Subbotin S.A."/>
            <person name="Evtushenko L.I."/>
        </authorList>
    </citation>
    <scope>NUCLEOTIDE SEQUENCE [LARGE SCALE GENOMIC DNA]</scope>
    <source>
        <strain evidence="6 7">VKM Ac-2886</strain>
    </source>
</reference>
<keyword evidence="7" id="KW-1185">Reference proteome</keyword>
<dbReference type="Gene3D" id="2.60.120.430">
    <property type="entry name" value="Galactose-binding lectin"/>
    <property type="match status" value="1"/>
</dbReference>
<evidence type="ECO:0000256" key="4">
    <source>
        <dbReference type="SAM" id="MobiDB-lite"/>
    </source>
</evidence>
<dbReference type="AlphaFoldDB" id="A0A8I0SAY1"/>
<dbReference type="Gene3D" id="2.115.10.20">
    <property type="entry name" value="Glycosyl hydrolase domain, family 43"/>
    <property type="match status" value="1"/>
</dbReference>
<dbReference type="GO" id="GO:0005975">
    <property type="term" value="P:carbohydrate metabolic process"/>
    <property type="evidence" value="ECO:0007669"/>
    <property type="project" value="InterPro"/>
</dbReference>